<gene>
    <name evidence="1" type="primary">RBMX</name>
</gene>
<sequence>FVVCSSDRAAATGAELLGGPCRRARWSLNPLSPLR</sequence>
<feature type="non-terminal residue" evidence="1">
    <location>
        <position position="35"/>
    </location>
</feature>
<dbReference type="EMBL" id="HM071382">
    <property type="protein sequence ID" value="ADI55841.1"/>
    <property type="molecule type" value="Genomic_DNA"/>
</dbReference>
<dbReference type="AlphaFoldDB" id="D7RKS8"/>
<accession>D7RKS8</accession>
<reference evidence="1" key="1">
    <citation type="journal article" date="2010" name="Genetics">
        <title>Sex-linked inheritance in macaque monkeys: implications for effective population size and dispersal to Sulawesi.</title>
        <authorList>
            <person name="Evans B.J."/>
            <person name="Pin L."/>
            <person name="Melnick D.J."/>
            <person name="Wright S.I."/>
        </authorList>
    </citation>
    <scope>NUCLEOTIDE SEQUENCE</scope>
    <source>
        <strain evidence="1">561</strain>
    </source>
</reference>
<proteinExistence type="predicted"/>
<evidence type="ECO:0000313" key="1">
    <source>
        <dbReference type="EMBL" id="ADI55841.1"/>
    </source>
</evidence>
<feature type="non-terminal residue" evidence="1">
    <location>
        <position position="1"/>
    </location>
</feature>
<name>D7RKS8_MACTO</name>
<organism evidence="1">
    <name type="scientific">Macaca tonkeana</name>
    <name type="common">Tonkean macaque</name>
    <dbReference type="NCBI Taxonomy" id="40843"/>
    <lineage>
        <taxon>Eukaryota</taxon>
        <taxon>Metazoa</taxon>
        <taxon>Chordata</taxon>
        <taxon>Craniata</taxon>
        <taxon>Vertebrata</taxon>
        <taxon>Euteleostomi</taxon>
        <taxon>Mammalia</taxon>
        <taxon>Eutheria</taxon>
        <taxon>Euarchontoglires</taxon>
        <taxon>Primates</taxon>
        <taxon>Haplorrhini</taxon>
        <taxon>Catarrhini</taxon>
        <taxon>Cercopithecidae</taxon>
        <taxon>Cercopithecinae</taxon>
        <taxon>Macaca</taxon>
    </lineage>
</organism>
<protein>
    <submittedName>
        <fullName evidence="1">RBMX</fullName>
    </submittedName>
</protein>